<feature type="compositionally biased region" description="Basic and acidic residues" evidence="1">
    <location>
        <begin position="532"/>
        <end position="553"/>
    </location>
</feature>
<organism evidence="3 4">
    <name type="scientific">Dioszegia hungarica</name>
    <dbReference type="NCBI Taxonomy" id="4972"/>
    <lineage>
        <taxon>Eukaryota</taxon>
        <taxon>Fungi</taxon>
        <taxon>Dikarya</taxon>
        <taxon>Basidiomycota</taxon>
        <taxon>Agaricomycotina</taxon>
        <taxon>Tremellomycetes</taxon>
        <taxon>Tremellales</taxon>
        <taxon>Bulleribasidiaceae</taxon>
        <taxon>Dioszegia</taxon>
    </lineage>
</organism>
<feature type="compositionally biased region" description="Basic residues" evidence="1">
    <location>
        <begin position="248"/>
        <end position="258"/>
    </location>
</feature>
<feature type="domain" description="Protein Zds1 C-terminal" evidence="2">
    <location>
        <begin position="611"/>
        <end position="663"/>
    </location>
</feature>
<evidence type="ECO:0000259" key="2">
    <source>
        <dbReference type="SMART" id="SM01327"/>
    </source>
</evidence>
<feature type="compositionally biased region" description="Pro residues" evidence="1">
    <location>
        <begin position="1035"/>
        <end position="1049"/>
    </location>
</feature>
<feature type="compositionally biased region" description="Low complexity" evidence="1">
    <location>
        <begin position="959"/>
        <end position="973"/>
    </location>
</feature>
<feature type="region of interest" description="Disordered" evidence="1">
    <location>
        <begin position="92"/>
        <end position="179"/>
    </location>
</feature>
<dbReference type="InterPro" id="IPR013941">
    <property type="entry name" value="ZDS1_C"/>
</dbReference>
<feature type="compositionally biased region" description="Basic and acidic residues" evidence="1">
    <location>
        <begin position="391"/>
        <end position="400"/>
    </location>
</feature>
<evidence type="ECO:0000313" key="4">
    <source>
        <dbReference type="Proteomes" id="UP001164286"/>
    </source>
</evidence>
<feature type="compositionally biased region" description="Low complexity" evidence="1">
    <location>
        <begin position="352"/>
        <end position="368"/>
    </location>
</feature>
<comment type="caution">
    <text evidence="3">The sequence shown here is derived from an EMBL/GenBank/DDBJ whole genome shotgun (WGS) entry which is preliminary data.</text>
</comment>
<feature type="region of interest" description="Disordered" evidence="1">
    <location>
        <begin position="594"/>
        <end position="614"/>
    </location>
</feature>
<accession>A0AA38HDU1</accession>
<gene>
    <name evidence="3" type="ORF">MKK02DRAFT_45695</name>
</gene>
<dbReference type="EMBL" id="JAKWFO010000005">
    <property type="protein sequence ID" value="KAI9636986.1"/>
    <property type="molecule type" value="Genomic_DNA"/>
</dbReference>
<dbReference type="PANTHER" id="PTHR28089:SF1">
    <property type="entry name" value="PROTEIN ZDS1-RELATED"/>
    <property type="match status" value="1"/>
</dbReference>
<dbReference type="Proteomes" id="UP001164286">
    <property type="component" value="Unassembled WGS sequence"/>
</dbReference>
<dbReference type="GeneID" id="77732764"/>
<feature type="compositionally biased region" description="Basic and acidic residues" evidence="1">
    <location>
        <begin position="274"/>
        <end position="285"/>
    </location>
</feature>
<dbReference type="AlphaFoldDB" id="A0AA38HDU1"/>
<feature type="compositionally biased region" description="Pro residues" evidence="1">
    <location>
        <begin position="1087"/>
        <end position="1100"/>
    </location>
</feature>
<feature type="compositionally biased region" description="Basic and acidic residues" evidence="1">
    <location>
        <begin position="764"/>
        <end position="784"/>
    </location>
</feature>
<feature type="compositionally biased region" description="Low complexity" evidence="1">
    <location>
        <begin position="516"/>
        <end position="531"/>
    </location>
</feature>
<feature type="compositionally biased region" description="Polar residues" evidence="1">
    <location>
        <begin position="369"/>
        <end position="380"/>
    </location>
</feature>
<feature type="compositionally biased region" description="Pro residues" evidence="1">
    <location>
        <begin position="1111"/>
        <end position="1120"/>
    </location>
</feature>
<feature type="compositionally biased region" description="Basic and acidic residues" evidence="1">
    <location>
        <begin position="735"/>
        <end position="748"/>
    </location>
</feature>
<feature type="region of interest" description="Disordered" evidence="1">
    <location>
        <begin position="16"/>
        <end position="74"/>
    </location>
</feature>
<dbReference type="GO" id="GO:0030010">
    <property type="term" value="P:establishment of cell polarity"/>
    <property type="evidence" value="ECO:0007669"/>
    <property type="project" value="TreeGrafter"/>
</dbReference>
<dbReference type="Pfam" id="PF08632">
    <property type="entry name" value="Zds_C"/>
    <property type="match status" value="1"/>
</dbReference>
<dbReference type="PANTHER" id="PTHR28089">
    <property type="entry name" value="PROTEIN ZDS1-RELATED"/>
    <property type="match status" value="1"/>
</dbReference>
<sequence>MSAGISEDEIERELQTLRNLRRRSASSPGPGALAVDPDLPPPSPSPSASSTAYTSNDDVTLATPDGLDDDGSLFWVPAHLHPELAPGEFKAFLKAHTSADPEDADGDDTGAAPGLARSGSWLNRRGSGRRAGGDGLGRKRSMLSKQYQPRAGDAIEEEVPPVPTRNGRGSIYRGRGGEKGLTLQDLQRLETMVDSVEEGSDDPTQMRTMLRRSLSMNVAPGFLQDDVAQGDEENQAVVTPRPGSIIRRTARTRIRKAHLSGDGGGRRFPASRRPRQDGEDARQASDGDDGEGSEEHYNPLERFERPESGEGYEYEERYQDALEHQSSSRRLEDRRASDETTDEGVIFDAYRSSRTSSLSSESGDRSMSASPDSSPPQNRKLSLPPITPGYHGREQWDSGEKTPTQESVNDPMSRQFSSPSPENSEEGAPRTGMRKVSGMKLEVPPAFDTPRPRPISPTSPQATQRPAAAEYELPPGMAPPVTRQSVPPGLALQHQKSQESLGPSPIDARPPLTRPDSSASLSSTVASSSSSVKEKKSGFFGKKDKKEKEKKKEKEGFLGSLFGGKKKHEEVVTVSNFGTAGPAAAAALLGSSKSAKSMGHSPAPSPTTPGFQTNGAGNFARYPIHVERAVYRLSHIKLANARRPLYEQVLISNLMFWYLGVIGRNVSEEKKADKEEKKEVEPAKPPPAKGTPPKSLEGGQAGNGLPIHREKEISVPPPQVVQAAPPQSTLKKGLTKPERRRDGRDAEAAVRTPSYGMQNALVDSDLRAREARENRDSRDSRDSGLKPQAGARGMNGSPSPPPQQQPYQNYGPPPGGHPARSPSIPNLAPPDSRRQGPPSPNMQQHTRPASDHGHSAPIPREVQGLPRGVPQSSFGPPPPPNAGFDPARDPRQRTLSTPSPVHGQGPPMGGPGPAGQMRRVVTEGRPEQMGSPPPGSRPMHPSHSGPQPGQIFQYPGSVSPHSPTGLGPPGSSQPQPPFPSRASSHPAPGQLFSPPPGAGPLPGQVFHRPPPNGQGYPHPGPRPGPPPEMWAGPQRLPPPQPGQPMPYPPQQQQQYQARPDFAHPQPQVPYDPRRALPGPPQNGQYPPARPQAYPPRPPQLGAPVGGYGAYPHPPNGPGPQPGQSEYRRSQAVPGQYGHHR</sequence>
<dbReference type="GO" id="GO:0010971">
    <property type="term" value="P:positive regulation of G2/M transition of mitotic cell cycle"/>
    <property type="evidence" value="ECO:0007669"/>
    <property type="project" value="TreeGrafter"/>
</dbReference>
<dbReference type="GO" id="GO:0005737">
    <property type="term" value="C:cytoplasm"/>
    <property type="evidence" value="ECO:0007669"/>
    <property type="project" value="TreeGrafter"/>
</dbReference>
<dbReference type="InterPro" id="IPR040206">
    <property type="entry name" value="Zds1/2"/>
</dbReference>
<feature type="region of interest" description="Disordered" evidence="1">
    <location>
        <begin position="226"/>
        <end position="553"/>
    </location>
</feature>
<feature type="compositionally biased region" description="Pro residues" evidence="1">
    <location>
        <begin position="1008"/>
        <end position="1028"/>
    </location>
</feature>
<protein>
    <recommendedName>
        <fullName evidence="2">Protein Zds1 C-terminal domain-containing protein</fullName>
    </recommendedName>
</protein>
<feature type="compositionally biased region" description="Basic and acidic residues" evidence="1">
    <location>
        <begin position="293"/>
        <end position="323"/>
    </location>
</feature>
<evidence type="ECO:0000313" key="3">
    <source>
        <dbReference type="EMBL" id="KAI9636986.1"/>
    </source>
</evidence>
<feature type="compositionally biased region" description="Basic and acidic residues" evidence="1">
    <location>
        <begin position="668"/>
        <end position="682"/>
    </location>
</feature>
<dbReference type="RefSeq" id="XP_052946763.1">
    <property type="nucleotide sequence ID" value="XM_053093559.1"/>
</dbReference>
<proteinExistence type="predicted"/>
<feature type="region of interest" description="Disordered" evidence="1">
    <location>
        <begin position="668"/>
        <end position="1140"/>
    </location>
</feature>
<reference evidence="3" key="1">
    <citation type="journal article" date="2022" name="G3 (Bethesda)">
        <title>High quality genome of the basidiomycete yeast Dioszegia hungarica PDD-24b-2 isolated from cloud water.</title>
        <authorList>
            <person name="Jarrige D."/>
            <person name="Haridas S."/>
            <person name="Bleykasten-Grosshans C."/>
            <person name="Joly M."/>
            <person name="Nadalig T."/>
            <person name="Sancelme M."/>
            <person name="Vuilleumier S."/>
            <person name="Grigoriev I.V."/>
            <person name="Amato P."/>
            <person name="Bringel F."/>
        </authorList>
    </citation>
    <scope>NUCLEOTIDE SEQUENCE</scope>
    <source>
        <strain evidence="3">PDD-24b-2</strain>
    </source>
</reference>
<feature type="compositionally biased region" description="Polar residues" evidence="1">
    <location>
        <begin position="401"/>
        <end position="422"/>
    </location>
</feature>
<dbReference type="SMART" id="SM01327">
    <property type="entry name" value="Zds_C"/>
    <property type="match status" value="1"/>
</dbReference>
<feature type="compositionally biased region" description="Low complexity" evidence="1">
    <location>
        <begin position="1050"/>
        <end position="1059"/>
    </location>
</feature>
<keyword evidence="4" id="KW-1185">Reference proteome</keyword>
<name>A0AA38HDU1_9TREE</name>
<evidence type="ECO:0000256" key="1">
    <source>
        <dbReference type="SAM" id="MobiDB-lite"/>
    </source>
</evidence>
<feature type="compositionally biased region" description="Basic and acidic residues" evidence="1">
    <location>
        <begin position="329"/>
        <end position="338"/>
    </location>
</feature>